<dbReference type="OrthoDB" id="6748100at2759"/>
<feature type="non-terminal residue" evidence="2">
    <location>
        <position position="1"/>
    </location>
</feature>
<organism evidence="2 3">
    <name type="scientific">Ignelater luminosus</name>
    <name type="common">Cucubano</name>
    <name type="synonym">Pyrophorus luminosus</name>
    <dbReference type="NCBI Taxonomy" id="2038154"/>
    <lineage>
        <taxon>Eukaryota</taxon>
        <taxon>Metazoa</taxon>
        <taxon>Ecdysozoa</taxon>
        <taxon>Arthropoda</taxon>
        <taxon>Hexapoda</taxon>
        <taxon>Insecta</taxon>
        <taxon>Pterygota</taxon>
        <taxon>Neoptera</taxon>
        <taxon>Endopterygota</taxon>
        <taxon>Coleoptera</taxon>
        <taxon>Polyphaga</taxon>
        <taxon>Elateriformia</taxon>
        <taxon>Elateroidea</taxon>
        <taxon>Elateridae</taxon>
        <taxon>Agrypninae</taxon>
        <taxon>Pyrophorini</taxon>
        <taxon>Ignelater</taxon>
    </lineage>
</organism>
<dbReference type="EMBL" id="VTPC01005766">
    <property type="protein sequence ID" value="KAF2895607.1"/>
    <property type="molecule type" value="Genomic_DNA"/>
</dbReference>
<comment type="caution">
    <text evidence="2">The sequence shown here is derived from an EMBL/GenBank/DDBJ whole genome shotgun (WGS) entry which is preliminary data.</text>
</comment>
<feature type="region of interest" description="Disordered" evidence="1">
    <location>
        <begin position="161"/>
        <end position="193"/>
    </location>
</feature>
<evidence type="ECO:0000256" key="1">
    <source>
        <dbReference type="SAM" id="MobiDB-lite"/>
    </source>
</evidence>
<evidence type="ECO:0000313" key="3">
    <source>
        <dbReference type="Proteomes" id="UP000801492"/>
    </source>
</evidence>
<feature type="region of interest" description="Disordered" evidence="1">
    <location>
        <begin position="62"/>
        <end position="82"/>
    </location>
</feature>
<proteinExistence type="predicted"/>
<name>A0A8K0D257_IGNLU</name>
<evidence type="ECO:0000313" key="2">
    <source>
        <dbReference type="EMBL" id="KAF2895607.1"/>
    </source>
</evidence>
<keyword evidence="3" id="KW-1185">Reference proteome</keyword>
<dbReference type="AlphaFoldDB" id="A0A8K0D257"/>
<dbReference type="Proteomes" id="UP000801492">
    <property type="component" value="Unassembled WGS sequence"/>
</dbReference>
<accession>A0A8K0D257</accession>
<reference evidence="2" key="1">
    <citation type="submission" date="2019-08" db="EMBL/GenBank/DDBJ databases">
        <title>The genome of the North American firefly Photinus pyralis.</title>
        <authorList>
            <consortium name="Photinus pyralis genome working group"/>
            <person name="Fallon T.R."/>
            <person name="Sander Lower S.E."/>
            <person name="Weng J.-K."/>
        </authorList>
    </citation>
    <scope>NUCLEOTIDE SEQUENCE</scope>
    <source>
        <strain evidence="2">TRF0915ILg1</strain>
        <tissue evidence="2">Whole body</tissue>
    </source>
</reference>
<sequence length="273" mass="32268">HFVSKTDIYREDVHYCEKEAECLFRVVLMEEMEKAKISILKPRKDQCDVCILHKVENLSDEEYNKHQKQKDETRESKQKEKEKEINNLKEIELIVVVAIPSVTGKCYLQWEILQLHLWFNALALKPRRINASRINDARQIKDLRLFTNELNKYANERLGTNLPTDDLTDEQNPYNTMTEHTKTTQKTTRQESTEIDGVNTENRFAILQKKNMQADYTAERTPKEKRTRIPPIILKNIERWTTLSSELKRLNFNFVKAKNLNSRGLQKTHPPSR</sequence>
<protein>
    <submittedName>
        <fullName evidence="2">Uncharacterized protein</fullName>
    </submittedName>
</protein>
<gene>
    <name evidence="2" type="ORF">ILUMI_10568</name>
</gene>